<dbReference type="InterPro" id="IPR044702">
    <property type="entry name" value="AGP23/40"/>
</dbReference>
<proteinExistence type="predicted"/>
<keyword evidence="2" id="KW-0732">Signal</keyword>
<accession>A0A922A8M1</accession>
<evidence type="ECO:0008006" key="5">
    <source>
        <dbReference type="Google" id="ProtNLM"/>
    </source>
</evidence>
<evidence type="ECO:0000256" key="1">
    <source>
        <dbReference type="SAM" id="Phobius"/>
    </source>
</evidence>
<evidence type="ECO:0000256" key="2">
    <source>
        <dbReference type="SAM" id="SignalP"/>
    </source>
</evidence>
<protein>
    <recommendedName>
        <fullName evidence="5">Arabinogalactan peptide 23-like</fullName>
    </recommendedName>
</protein>
<organism evidence="3 4">
    <name type="scientific">Carya illinoinensis</name>
    <name type="common">Pecan</name>
    <dbReference type="NCBI Taxonomy" id="32201"/>
    <lineage>
        <taxon>Eukaryota</taxon>
        <taxon>Viridiplantae</taxon>
        <taxon>Streptophyta</taxon>
        <taxon>Embryophyta</taxon>
        <taxon>Tracheophyta</taxon>
        <taxon>Spermatophyta</taxon>
        <taxon>Magnoliopsida</taxon>
        <taxon>eudicotyledons</taxon>
        <taxon>Gunneridae</taxon>
        <taxon>Pentapetalae</taxon>
        <taxon>rosids</taxon>
        <taxon>fabids</taxon>
        <taxon>Fagales</taxon>
        <taxon>Juglandaceae</taxon>
        <taxon>Carya</taxon>
    </lineage>
</organism>
<keyword evidence="1" id="KW-1133">Transmembrane helix</keyword>
<feature type="signal peptide" evidence="2">
    <location>
        <begin position="1"/>
        <end position="23"/>
    </location>
</feature>
<reference evidence="3" key="1">
    <citation type="submission" date="2021-01" db="EMBL/GenBank/DDBJ databases">
        <authorList>
            <person name="Lovell J.T."/>
            <person name="Bentley N."/>
            <person name="Bhattarai G."/>
            <person name="Jenkins J.W."/>
            <person name="Sreedasyam A."/>
            <person name="Alarcon Y."/>
            <person name="Bock C."/>
            <person name="Boston L."/>
            <person name="Carlson J."/>
            <person name="Cervantes K."/>
            <person name="Clermont K."/>
            <person name="Krom N."/>
            <person name="Kubenka K."/>
            <person name="Mamidi S."/>
            <person name="Mattison C."/>
            <person name="Monteros M."/>
            <person name="Pisani C."/>
            <person name="Plott C."/>
            <person name="Rajasekar S."/>
            <person name="Rhein H.S."/>
            <person name="Rohla C."/>
            <person name="Song M."/>
            <person name="Hilaire R.S."/>
            <person name="Shu S."/>
            <person name="Wells L."/>
            <person name="Wang X."/>
            <person name="Webber J."/>
            <person name="Heerema R.J."/>
            <person name="Klein P."/>
            <person name="Conner P."/>
            <person name="Grauke L."/>
            <person name="Grimwood J."/>
            <person name="Schmutz J."/>
            <person name="Randall J.J."/>
        </authorList>
    </citation>
    <scope>NUCLEOTIDE SEQUENCE</scope>
    <source>
        <tissue evidence="3">Leaf</tissue>
    </source>
</reference>
<gene>
    <name evidence="3" type="ORF">I3842_14G001100</name>
</gene>
<feature type="transmembrane region" description="Helical" evidence="1">
    <location>
        <begin position="47"/>
        <end position="67"/>
    </location>
</feature>
<name>A0A922A8M1_CARIL</name>
<evidence type="ECO:0000313" key="3">
    <source>
        <dbReference type="EMBL" id="KAG6676882.1"/>
    </source>
</evidence>
<dbReference type="Proteomes" id="UP000811246">
    <property type="component" value="Chromosome 14"/>
</dbReference>
<dbReference type="EMBL" id="CM031838">
    <property type="protein sequence ID" value="KAG6676882.1"/>
    <property type="molecule type" value="Genomic_DNA"/>
</dbReference>
<keyword evidence="1" id="KW-0472">Membrane</keyword>
<comment type="caution">
    <text evidence="3">The sequence shown here is derived from an EMBL/GenBank/DDBJ whole genome shotgun (WGS) entry which is preliminary data.</text>
</comment>
<dbReference type="PANTHER" id="PTHR34672:SF2">
    <property type="entry name" value="ARABINOGALACTAN PROTEIN 23"/>
    <property type="match status" value="1"/>
</dbReference>
<keyword evidence="1" id="KW-0812">Transmembrane</keyword>
<feature type="chain" id="PRO_5037347102" description="Arabinogalactan peptide 23-like" evidence="2">
    <location>
        <begin position="24"/>
        <end position="70"/>
    </location>
</feature>
<dbReference type="AlphaFoldDB" id="A0A922A8M1"/>
<sequence>MEMKKIIGCAIVFAAVSISAVLAHDHDQGVNQHSPAPAPGPSSAAPASLPVVASMLSASLVSLLAYYSQY</sequence>
<dbReference type="PANTHER" id="PTHR34672">
    <property type="entry name" value="POLLEN-SPECIFIC ARABINOGALACTA PROTEIN BAN102"/>
    <property type="match status" value="1"/>
</dbReference>
<evidence type="ECO:0000313" key="4">
    <source>
        <dbReference type="Proteomes" id="UP000811246"/>
    </source>
</evidence>